<reference evidence="2" key="1">
    <citation type="submission" date="2020-02" db="EMBL/GenBank/DDBJ databases">
        <authorList>
            <person name="Lichtner F.J."/>
        </authorList>
    </citation>
    <scope>NUCLEOTIDE SEQUENCE</scope>
    <source>
        <strain evidence="2">G10</strain>
    </source>
</reference>
<evidence type="ECO:0000313" key="3">
    <source>
        <dbReference type="Proteomes" id="UP000701341"/>
    </source>
</evidence>
<proteinExistence type="predicted"/>
<feature type="region of interest" description="Disordered" evidence="1">
    <location>
        <begin position="54"/>
        <end position="106"/>
    </location>
</feature>
<feature type="compositionally biased region" description="Polar residues" evidence="1">
    <location>
        <begin position="97"/>
        <end position="106"/>
    </location>
</feature>
<keyword evidence="3" id="KW-1185">Reference proteome</keyword>
<evidence type="ECO:0000313" key="2">
    <source>
        <dbReference type="EMBL" id="KAF7517293.1"/>
    </source>
</evidence>
<feature type="compositionally biased region" description="Low complexity" evidence="1">
    <location>
        <begin position="61"/>
        <end position="76"/>
    </location>
</feature>
<sequence>MASNQPAEESIAKRRSGTHQGVTDTAHAASVAGLTLRTEVPELPKGDVTKAKRCLKKHMRPAAAAATTPAATASSSGIDNCPTKGQSETKNDRDQAPSFQQPSLFV</sequence>
<dbReference type="Proteomes" id="UP000701341">
    <property type="component" value="Unassembled WGS sequence"/>
</dbReference>
<organism evidence="2 3">
    <name type="scientific">Penicillium crustosum</name>
    <name type="common">Blue mold fungus</name>
    <dbReference type="NCBI Taxonomy" id="36656"/>
    <lineage>
        <taxon>Eukaryota</taxon>
        <taxon>Fungi</taxon>
        <taxon>Dikarya</taxon>
        <taxon>Ascomycota</taxon>
        <taxon>Pezizomycotina</taxon>
        <taxon>Eurotiomycetes</taxon>
        <taxon>Eurotiomycetidae</taxon>
        <taxon>Eurotiales</taxon>
        <taxon>Aspergillaceae</taxon>
        <taxon>Penicillium</taxon>
    </lineage>
</organism>
<comment type="caution">
    <text evidence="2">The sequence shown here is derived from an EMBL/GenBank/DDBJ whole genome shotgun (WGS) entry which is preliminary data.</text>
</comment>
<gene>
    <name evidence="2" type="ORF">PCG10_001308</name>
</gene>
<dbReference type="EMBL" id="JAAOZQ010000118">
    <property type="protein sequence ID" value="KAF7517293.1"/>
    <property type="molecule type" value="Genomic_DNA"/>
</dbReference>
<evidence type="ECO:0000256" key="1">
    <source>
        <dbReference type="SAM" id="MobiDB-lite"/>
    </source>
</evidence>
<accession>A0A9P5KWR5</accession>
<name>A0A9P5KWR5_PENCR</name>
<feature type="region of interest" description="Disordered" evidence="1">
    <location>
        <begin position="1"/>
        <end position="39"/>
    </location>
</feature>
<protein>
    <submittedName>
        <fullName evidence="2">Uncharacterized protein</fullName>
    </submittedName>
</protein>
<dbReference type="AlphaFoldDB" id="A0A9P5KWR5"/>